<name>A0A8S3Y8Z6_PARAO</name>
<evidence type="ECO:0000313" key="1">
    <source>
        <dbReference type="EMBL" id="CAG5055021.1"/>
    </source>
</evidence>
<reference evidence="1" key="1">
    <citation type="submission" date="2021-04" db="EMBL/GenBank/DDBJ databases">
        <authorList>
            <person name="Tunstrom K."/>
        </authorList>
    </citation>
    <scope>NUCLEOTIDE SEQUENCE</scope>
</reference>
<protein>
    <submittedName>
        <fullName evidence="1">(apollo) hypothetical protein</fullName>
    </submittedName>
</protein>
<dbReference type="AlphaFoldDB" id="A0A8S3Y8Z6"/>
<keyword evidence="2" id="KW-1185">Reference proteome</keyword>
<evidence type="ECO:0000313" key="2">
    <source>
        <dbReference type="Proteomes" id="UP000691718"/>
    </source>
</evidence>
<gene>
    <name evidence="1" type="ORF">PAPOLLO_LOCUS26128</name>
</gene>
<dbReference type="OrthoDB" id="7467488at2759"/>
<proteinExistence type="predicted"/>
<comment type="caution">
    <text evidence="1">The sequence shown here is derived from an EMBL/GenBank/DDBJ whole genome shotgun (WGS) entry which is preliminary data.</text>
</comment>
<sequence length="237" mass="27092">MTKMNGTNIPNMTEQENLSVDEIFNENLIVKRKKTNFEDNISIESVINNTYEPTNIKFNNNNDLKLADKTIEINDKRKTAKINSNENNLTNNRISMETHNDLTKTIRLELRHANKCTIEYKTNNRELNDKNARNEMSTVLGLENGELHEYSLKHNNDLRLEADDKNINNDVQVQSDSSEFVNGNNTHDDKSGLRGSVAYAMVFLYDSSRNLKNAYGRCINGQKPTKTGDVTARDSPF</sequence>
<dbReference type="EMBL" id="CAJQZP010001576">
    <property type="protein sequence ID" value="CAG5055021.1"/>
    <property type="molecule type" value="Genomic_DNA"/>
</dbReference>
<dbReference type="Proteomes" id="UP000691718">
    <property type="component" value="Unassembled WGS sequence"/>
</dbReference>
<organism evidence="1 2">
    <name type="scientific">Parnassius apollo</name>
    <name type="common">Apollo butterfly</name>
    <name type="synonym">Papilio apollo</name>
    <dbReference type="NCBI Taxonomy" id="110799"/>
    <lineage>
        <taxon>Eukaryota</taxon>
        <taxon>Metazoa</taxon>
        <taxon>Ecdysozoa</taxon>
        <taxon>Arthropoda</taxon>
        <taxon>Hexapoda</taxon>
        <taxon>Insecta</taxon>
        <taxon>Pterygota</taxon>
        <taxon>Neoptera</taxon>
        <taxon>Endopterygota</taxon>
        <taxon>Lepidoptera</taxon>
        <taxon>Glossata</taxon>
        <taxon>Ditrysia</taxon>
        <taxon>Papilionoidea</taxon>
        <taxon>Papilionidae</taxon>
        <taxon>Parnassiinae</taxon>
        <taxon>Parnassini</taxon>
        <taxon>Parnassius</taxon>
        <taxon>Parnassius</taxon>
    </lineage>
</organism>
<accession>A0A8S3Y8Z6</accession>